<dbReference type="Gene3D" id="3.60.10.10">
    <property type="entry name" value="Endonuclease/exonuclease/phosphatase"/>
    <property type="match status" value="1"/>
</dbReference>
<protein>
    <submittedName>
        <fullName evidence="10">Endonuclease/exonuclease/phosphatase family protein</fullName>
    </submittedName>
</protein>
<accession>A0ABR7V8B6</accession>
<comment type="cofactor">
    <cofactor evidence="2">
        <name>Mg(2+)</name>
        <dbReference type="ChEBI" id="CHEBI:18420"/>
    </cofactor>
</comment>
<dbReference type="InterPro" id="IPR036691">
    <property type="entry name" value="Endo/exonu/phosph_ase_sf"/>
</dbReference>
<dbReference type="InterPro" id="IPR005135">
    <property type="entry name" value="Endo/exonuclease/phosphatase"/>
</dbReference>
<comment type="cofactor">
    <cofactor evidence="1">
        <name>Mn(2+)</name>
        <dbReference type="ChEBI" id="CHEBI:29035"/>
    </cofactor>
</comment>
<dbReference type="Proteomes" id="UP000598350">
    <property type="component" value="Unassembled WGS sequence"/>
</dbReference>
<keyword evidence="6" id="KW-0378">Hydrolase</keyword>
<evidence type="ECO:0000256" key="4">
    <source>
        <dbReference type="ARBA" id="ARBA00022723"/>
    </source>
</evidence>
<keyword evidence="4" id="KW-0479">Metal-binding</keyword>
<evidence type="ECO:0000256" key="6">
    <source>
        <dbReference type="ARBA" id="ARBA00022801"/>
    </source>
</evidence>
<keyword evidence="10" id="KW-0255">Endonuclease</keyword>
<evidence type="ECO:0000256" key="3">
    <source>
        <dbReference type="ARBA" id="ARBA00022722"/>
    </source>
</evidence>
<organism evidence="10 11">
    <name type="scientific">Maribacter arenosus</name>
    <dbReference type="NCBI Taxonomy" id="1854708"/>
    <lineage>
        <taxon>Bacteria</taxon>
        <taxon>Pseudomonadati</taxon>
        <taxon>Bacteroidota</taxon>
        <taxon>Flavobacteriia</taxon>
        <taxon>Flavobacteriales</taxon>
        <taxon>Flavobacteriaceae</taxon>
        <taxon>Maribacter</taxon>
    </lineage>
</organism>
<evidence type="ECO:0000256" key="1">
    <source>
        <dbReference type="ARBA" id="ARBA00001936"/>
    </source>
</evidence>
<dbReference type="Pfam" id="PF03372">
    <property type="entry name" value="Exo_endo_phos"/>
    <property type="match status" value="1"/>
</dbReference>
<dbReference type="CDD" id="cd09084">
    <property type="entry name" value="EEP-2"/>
    <property type="match status" value="1"/>
</dbReference>
<dbReference type="EMBL" id="JABTCG010000001">
    <property type="protein sequence ID" value="MBD0849923.1"/>
    <property type="molecule type" value="Genomic_DNA"/>
</dbReference>
<evidence type="ECO:0000256" key="2">
    <source>
        <dbReference type="ARBA" id="ARBA00001946"/>
    </source>
</evidence>
<sequence length="253" mass="29283">MKFNYSDNPIADGEISIMTYNSHSARGVRWSRNPTYSDEITGFIALENPDIVCIQEYSITMDDELGHYPYKYQTPFYSGKSRQAIFSNYKIVETGSLNFPNSGNNALYADIIIKRDTIRIYNLHLQSLVVRAGSFKREQPQNLFRRLGKTIQKQQQQANLVKDHANKVSYSKIICGDFNNTQFSSVYHTIKGDMKDSFQEKGFGLGSTYDFKFLPFRIDYILADPELEIMSHKNFNVRMSDHRPVMASFRLKE</sequence>
<comment type="caution">
    <text evidence="10">The sequence shown here is derived from an EMBL/GenBank/DDBJ whole genome shotgun (WGS) entry which is preliminary data.</text>
</comment>
<evidence type="ECO:0000256" key="7">
    <source>
        <dbReference type="ARBA" id="ARBA00022842"/>
    </source>
</evidence>
<keyword evidence="3" id="KW-0540">Nuclease</keyword>
<keyword evidence="5" id="KW-0227">DNA damage</keyword>
<dbReference type="SUPFAM" id="SSF56219">
    <property type="entry name" value="DNase I-like"/>
    <property type="match status" value="1"/>
</dbReference>
<dbReference type="RefSeq" id="WP_188313020.1">
    <property type="nucleotide sequence ID" value="NZ_JABTCG010000001.1"/>
</dbReference>
<proteinExistence type="predicted"/>
<name>A0ABR7V8B6_9FLAO</name>
<keyword evidence="8" id="KW-0234">DNA repair</keyword>
<keyword evidence="11" id="KW-1185">Reference proteome</keyword>
<dbReference type="PANTHER" id="PTHR15822:SF4">
    <property type="entry name" value="TYROSYL-DNA PHOSPHODIESTERASE 2"/>
    <property type="match status" value="1"/>
</dbReference>
<dbReference type="PANTHER" id="PTHR15822">
    <property type="entry name" value="TRAF AND TNF RECEPTOR-ASSOCIATED PROTEIN"/>
    <property type="match status" value="1"/>
</dbReference>
<evidence type="ECO:0000259" key="9">
    <source>
        <dbReference type="Pfam" id="PF03372"/>
    </source>
</evidence>
<dbReference type="GO" id="GO:0004519">
    <property type="term" value="F:endonuclease activity"/>
    <property type="evidence" value="ECO:0007669"/>
    <property type="project" value="UniProtKB-KW"/>
</dbReference>
<reference evidence="10 11" key="1">
    <citation type="submission" date="2020-05" db="EMBL/GenBank/DDBJ databases">
        <title>The draft genome sequence of Maribacter arenosus CAU 1321.</title>
        <authorList>
            <person name="Mu L."/>
        </authorList>
    </citation>
    <scope>NUCLEOTIDE SEQUENCE [LARGE SCALE GENOMIC DNA]</scope>
    <source>
        <strain evidence="10 11">CAU 1321</strain>
    </source>
</reference>
<evidence type="ECO:0000313" key="10">
    <source>
        <dbReference type="EMBL" id="MBD0849923.1"/>
    </source>
</evidence>
<evidence type="ECO:0000313" key="11">
    <source>
        <dbReference type="Proteomes" id="UP000598350"/>
    </source>
</evidence>
<feature type="domain" description="Endonuclease/exonuclease/phosphatase" evidence="9">
    <location>
        <begin position="19"/>
        <end position="242"/>
    </location>
</feature>
<evidence type="ECO:0000256" key="5">
    <source>
        <dbReference type="ARBA" id="ARBA00022763"/>
    </source>
</evidence>
<evidence type="ECO:0000256" key="8">
    <source>
        <dbReference type="ARBA" id="ARBA00023204"/>
    </source>
</evidence>
<dbReference type="InterPro" id="IPR051547">
    <property type="entry name" value="TDP2-like"/>
</dbReference>
<gene>
    <name evidence="10" type="ORF">HPE63_04510</name>
</gene>
<keyword evidence="7" id="KW-0460">Magnesium</keyword>